<keyword evidence="2" id="KW-1185">Reference proteome</keyword>
<reference evidence="1 2" key="1">
    <citation type="submission" date="2019-05" db="EMBL/GenBank/DDBJ databases">
        <title>Another draft genome of Portunus trituberculatus and its Hox gene families provides insights of decapod evolution.</title>
        <authorList>
            <person name="Jeong J.-H."/>
            <person name="Song I."/>
            <person name="Kim S."/>
            <person name="Choi T."/>
            <person name="Kim D."/>
            <person name="Ryu S."/>
            <person name="Kim W."/>
        </authorList>
    </citation>
    <scope>NUCLEOTIDE SEQUENCE [LARGE SCALE GENOMIC DNA]</scope>
    <source>
        <tissue evidence="1">Muscle</tissue>
    </source>
</reference>
<evidence type="ECO:0000313" key="2">
    <source>
        <dbReference type="Proteomes" id="UP000324222"/>
    </source>
</evidence>
<comment type="caution">
    <text evidence="1">The sequence shown here is derived from an EMBL/GenBank/DDBJ whole genome shotgun (WGS) entry which is preliminary data.</text>
</comment>
<organism evidence="1 2">
    <name type="scientific">Portunus trituberculatus</name>
    <name type="common">Swimming crab</name>
    <name type="synonym">Neptunus trituberculatus</name>
    <dbReference type="NCBI Taxonomy" id="210409"/>
    <lineage>
        <taxon>Eukaryota</taxon>
        <taxon>Metazoa</taxon>
        <taxon>Ecdysozoa</taxon>
        <taxon>Arthropoda</taxon>
        <taxon>Crustacea</taxon>
        <taxon>Multicrustacea</taxon>
        <taxon>Malacostraca</taxon>
        <taxon>Eumalacostraca</taxon>
        <taxon>Eucarida</taxon>
        <taxon>Decapoda</taxon>
        <taxon>Pleocyemata</taxon>
        <taxon>Brachyura</taxon>
        <taxon>Eubrachyura</taxon>
        <taxon>Portunoidea</taxon>
        <taxon>Portunidae</taxon>
        <taxon>Portuninae</taxon>
        <taxon>Portunus</taxon>
    </lineage>
</organism>
<proteinExistence type="predicted"/>
<evidence type="ECO:0000313" key="1">
    <source>
        <dbReference type="EMBL" id="MPC71331.1"/>
    </source>
</evidence>
<protein>
    <submittedName>
        <fullName evidence="1">Uncharacterized protein</fullName>
    </submittedName>
</protein>
<name>A0A5B7HF13_PORTR</name>
<dbReference type="AlphaFoldDB" id="A0A5B7HF13"/>
<gene>
    <name evidence="1" type="ORF">E2C01_065607</name>
</gene>
<accession>A0A5B7HF13</accession>
<sequence>MSASSVASRPCCLGIMVASGASCPSTCHLLLSLFIMRRVHITCRLTCTASPVPPHLFYGERCPRSRVTSVFSPKSHEDHGKPSPPWGEQGHHGLEFFAYEVTEAGHEGDMSCAGSRPAPPGQYTPVIGHPSWQEEHLKNQGRKRRFCLHSLS</sequence>
<dbReference type="Proteomes" id="UP000324222">
    <property type="component" value="Unassembled WGS sequence"/>
</dbReference>
<dbReference type="EMBL" id="VSRR010032699">
    <property type="protein sequence ID" value="MPC71331.1"/>
    <property type="molecule type" value="Genomic_DNA"/>
</dbReference>